<reference evidence="5 6" key="1">
    <citation type="submission" date="2018-10" db="EMBL/GenBank/DDBJ databases">
        <title>Genomic Encyclopedia of Archaeal and Bacterial Type Strains, Phase II (KMG-II): from individual species to whole genera.</title>
        <authorList>
            <person name="Goeker M."/>
        </authorList>
    </citation>
    <scope>NUCLEOTIDE SEQUENCE [LARGE SCALE GENOMIC DNA]</scope>
    <source>
        <strain evidence="5 6">DSM 11927</strain>
    </source>
</reference>
<evidence type="ECO:0000256" key="2">
    <source>
        <dbReference type="ARBA" id="ARBA00022692"/>
    </source>
</evidence>
<keyword evidence="4" id="KW-0472">Membrane</keyword>
<dbReference type="GO" id="GO:0016020">
    <property type="term" value="C:membrane"/>
    <property type="evidence" value="ECO:0007669"/>
    <property type="project" value="UniProtKB-SubCell"/>
</dbReference>
<gene>
    <name evidence="5" type="ORF">BDK61_4313</name>
</gene>
<evidence type="ECO:0000313" key="6">
    <source>
        <dbReference type="Proteomes" id="UP000268233"/>
    </source>
</evidence>
<keyword evidence="3" id="KW-1133">Transmembrane helix</keyword>
<evidence type="ECO:0000256" key="1">
    <source>
        <dbReference type="ARBA" id="ARBA00004141"/>
    </source>
</evidence>
<organism evidence="5 6">
    <name type="scientific">Haloarcula quadrata</name>
    <dbReference type="NCBI Taxonomy" id="182779"/>
    <lineage>
        <taxon>Archaea</taxon>
        <taxon>Methanobacteriati</taxon>
        <taxon>Methanobacteriota</taxon>
        <taxon>Stenosarchaea group</taxon>
        <taxon>Halobacteria</taxon>
        <taxon>Halobacteriales</taxon>
        <taxon>Haloarculaceae</taxon>
        <taxon>Haloarcula</taxon>
    </lineage>
</organism>
<evidence type="ECO:0000256" key="3">
    <source>
        <dbReference type="ARBA" id="ARBA00022989"/>
    </source>
</evidence>
<protein>
    <submittedName>
        <fullName evidence="5">Putative membrane protein YphA (DoxX/SURF4 family)</fullName>
    </submittedName>
</protein>
<comment type="caution">
    <text evidence="5">The sequence shown here is derived from an EMBL/GenBank/DDBJ whole genome shotgun (WGS) entry which is preliminary data.</text>
</comment>
<dbReference type="EMBL" id="RBWW01000003">
    <property type="protein sequence ID" value="RKS75796.1"/>
    <property type="molecule type" value="Genomic_DNA"/>
</dbReference>
<dbReference type="Proteomes" id="UP000268233">
    <property type="component" value="Unassembled WGS sequence"/>
</dbReference>
<evidence type="ECO:0000256" key="4">
    <source>
        <dbReference type="ARBA" id="ARBA00023136"/>
    </source>
</evidence>
<dbReference type="AlphaFoldDB" id="A0A495QQN1"/>
<dbReference type="InterPro" id="IPR032808">
    <property type="entry name" value="DoxX"/>
</dbReference>
<comment type="subcellular location">
    <subcellularLocation>
        <location evidence="1">Membrane</location>
        <topology evidence="1">Multi-pass membrane protein</topology>
    </subcellularLocation>
</comment>
<evidence type="ECO:0000313" key="5">
    <source>
        <dbReference type="EMBL" id="RKS75796.1"/>
    </source>
</evidence>
<dbReference type="Pfam" id="PF07681">
    <property type="entry name" value="DoxX"/>
    <property type="match status" value="1"/>
</dbReference>
<accession>A0A495QQN1</accession>
<name>A0A495QQN1_9EURY</name>
<sequence>MWSVMDFQSTRVANVAVKLPADIQATMAETEVDDTTAPSLLGRLLFGGGLIVLAVRNLTDLNGRIAYANAKGVPKADTLVPAASGLLLGGGLGITAWKLPKLSAGSVAAFFIGVTPLMHDFWAVDDDQRDDELTAFLQNLALLGAALAFLQRARDE</sequence>
<keyword evidence="6" id="KW-1185">Reference proteome</keyword>
<keyword evidence="2" id="KW-0812">Transmembrane</keyword>
<proteinExistence type="predicted"/>